<evidence type="ECO:0000313" key="3">
    <source>
        <dbReference type="Proteomes" id="UP000436088"/>
    </source>
</evidence>
<comment type="caution">
    <text evidence="2">The sequence shown here is derived from an EMBL/GenBank/DDBJ whole genome shotgun (WGS) entry which is preliminary data.</text>
</comment>
<accession>A0A6A2X7E6</accession>
<dbReference type="Proteomes" id="UP000436088">
    <property type="component" value="Unassembled WGS sequence"/>
</dbReference>
<proteinExistence type="predicted"/>
<name>A0A6A2X7E6_HIBSY</name>
<feature type="compositionally biased region" description="Low complexity" evidence="1">
    <location>
        <begin position="52"/>
        <end position="63"/>
    </location>
</feature>
<reference evidence="2" key="1">
    <citation type="submission" date="2019-09" db="EMBL/GenBank/DDBJ databases">
        <title>Draft genome information of white flower Hibiscus syriacus.</title>
        <authorList>
            <person name="Kim Y.-M."/>
        </authorList>
    </citation>
    <scope>NUCLEOTIDE SEQUENCE [LARGE SCALE GENOMIC DNA]</scope>
    <source>
        <strain evidence="2">YM2019G1</strain>
    </source>
</reference>
<organism evidence="2 3">
    <name type="scientific">Hibiscus syriacus</name>
    <name type="common">Rose of Sharon</name>
    <dbReference type="NCBI Taxonomy" id="106335"/>
    <lineage>
        <taxon>Eukaryota</taxon>
        <taxon>Viridiplantae</taxon>
        <taxon>Streptophyta</taxon>
        <taxon>Embryophyta</taxon>
        <taxon>Tracheophyta</taxon>
        <taxon>Spermatophyta</taxon>
        <taxon>Magnoliopsida</taxon>
        <taxon>eudicotyledons</taxon>
        <taxon>Gunneridae</taxon>
        <taxon>Pentapetalae</taxon>
        <taxon>rosids</taxon>
        <taxon>malvids</taxon>
        <taxon>Malvales</taxon>
        <taxon>Malvaceae</taxon>
        <taxon>Malvoideae</taxon>
        <taxon>Hibiscus</taxon>
    </lineage>
</organism>
<keyword evidence="3" id="KW-1185">Reference proteome</keyword>
<dbReference type="AlphaFoldDB" id="A0A6A2X7E6"/>
<dbReference type="EMBL" id="VEPZ02001479">
    <property type="protein sequence ID" value="KAE8671171.1"/>
    <property type="molecule type" value="Genomic_DNA"/>
</dbReference>
<evidence type="ECO:0000256" key="1">
    <source>
        <dbReference type="SAM" id="MobiDB-lite"/>
    </source>
</evidence>
<gene>
    <name evidence="2" type="ORF">F3Y22_tig00111989pilonHSYRG00032</name>
</gene>
<evidence type="ECO:0000313" key="2">
    <source>
        <dbReference type="EMBL" id="KAE8671171.1"/>
    </source>
</evidence>
<feature type="region of interest" description="Disordered" evidence="1">
    <location>
        <begin position="25"/>
        <end position="95"/>
    </location>
</feature>
<protein>
    <submittedName>
        <fullName evidence="2">Uncharacterized protein</fullName>
    </submittedName>
</protein>
<sequence>MSIALDRIETLGFGRVMRCACDISSFESPPSTVKERKRLSKAEEEDEDWGCSSSTTTSSSIGRNSDDDDDESGRSSDGGDCDENEVQSYYKGPLDRMDSIEQADIPHRASTDILGYVPRFNVEKAPFSEGSALLRLRRAFYNYVFL</sequence>